<dbReference type="EC" id="3.6.4.13" evidence="15"/>
<feature type="compositionally biased region" description="Acidic residues" evidence="13">
    <location>
        <begin position="63"/>
        <end position="80"/>
    </location>
</feature>
<feature type="domain" description="RecF/RecN/SMC N-terminal" evidence="14">
    <location>
        <begin position="111"/>
        <end position="1115"/>
    </location>
</feature>
<evidence type="ECO:0000256" key="7">
    <source>
        <dbReference type="ARBA" id="ARBA00022840"/>
    </source>
</evidence>
<sequence>MAKRCVQAGSDDEDHVEDVSPSSKRARTAENSDDEEFATQRGGKRSRNATQKKGKGKARREDASDDEVVEPEQEYPDEDDEAQLAAHEKLFHAALEARKKHLGGIAEHGIIESIEMHQFMCHRFLSFSFGPQINFIIGHNGSGKSAVLSAITIALGGKSNFTGRGNGLKSFIREGQSVSEVTISLKNQGEEAYKPKEYGKSIFITRRFTREGSSTWKIKSASGRVISTKKDELAAICDHMNIQVDNPMNVLTQDAARQFLSASQPGEKYQFFLRGTQLSQLSSEYEICLENIHSTEKILEQKKTLLPELKQAQQEAVDRFNEAKKARDQKTRIEQLKKEKAWAFVYGKEAELGALVEEAAKQGRRIPKIEEQLKGMKDQMEAANEKIAENEALIAAMGSVDELQEKYAKLRESGRGFKAKIMNTGSDINRAQTSIREVKETIAGIEQQIKHETQRLASDTQAKRDEHQRKIDKINQEITETQANKHDVEQRLGTIKEQYSDLEKRGMTRDADLKNLKEKAADLRHQLEQVEQAEKNRYAVYGPNMVHVLREIQQARWFGETPVGPLGVHIKVRDAQKWGELLSVQLGNLLTAFAVTHPRDRPALKQLLDKYKYGNANIIISEKDLFDYSRGEPAPELPTVLRALDISDPYVLRILINQRQIERMFLSATRREAEEVLLRAGQGTAWTADWFNVRRFSEGGGSSAPIDNRRGRDGGRVFLSSGDTSARKQALKTQLADLDPQIQAAQNEVQSMRHQYDGLRTQERVLSNEAKTIHNALRQAEKHLRQLQSEVNEEMPVNIAALEDHKREQESEMTNYLNQVTDMINTKTELERQFHELGEESRVVKKKIDEFNEIKNGYSTKIEEGAEERIKAQNGVKHIEEKLKKEQAEYDKANEAVELRTTEFQEWTAKAQEYCDRVETNRKPEEISRQIDSLTNALRERERRQGATVDELEDEVNKATSRYTEAQQDWKQMNKLNKMLRDSLSKRTARWQLFRRHIALRCKMVFKYNLSQRGYYGNILFSHSDGKLELKVQTDDQMATQGARDKDPKALSGGEKSFSTICLLLALWESIGCPLRCLDEFDVFMDAVNRRIAMRMMIDTANQSDKKQYILITPQDMNNIHIGPTVRVHRMTDPERGQGILAMN</sequence>
<evidence type="ECO:0000256" key="1">
    <source>
        <dbReference type="ARBA" id="ARBA00004123"/>
    </source>
</evidence>
<evidence type="ECO:0000256" key="11">
    <source>
        <dbReference type="ARBA" id="ARBA00023242"/>
    </source>
</evidence>
<evidence type="ECO:0000256" key="8">
    <source>
        <dbReference type="ARBA" id="ARBA00023054"/>
    </source>
</evidence>
<keyword evidence="9" id="KW-0233">DNA recombination</keyword>
<protein>
    <submittedName>
        <fullName evidence="15">Structural maintenance of chromosomes protein 6</fullName>
        <ecNumber evidence="15">3.6.4.13</ecNumber>
    </submittedName>
</protein>
<dbReference type="Pfam" id="PF02463">
    <property type="entry name" value="SMC_N"/>
    <property type="match status" value="1"/>
</dbReference>
<keyword evidence="7" id="KW-0067">ATP-binding</keyword>
<evidence type="ECO:0000256" key="5">
    <source>
        <dbReference type="ARBA" id="ARBA00022741"/>
    </source>
</evidence>
<evidence type="ECO:0000256" key="4">
    <source>
        <dbReference type="ARBA" id="ARBA00022454"/>
    </source>
</evidence>
<dbReference type="PANTHER" id="PTHR19306">
    <property type="entry name" value="STRUCTURAL MAINTENANCE OF CHROMOSOMES 5,6 SMC5, SMC6"/>
    <property type="match status" value="1"/>
</dbReference>
<dbReference type="GO" id="GO:0016787">
    <property type="term" value="F:hydrolase activity"/>
    <property type="evidence" value="ECO:0007669"/>
    <property type="project" value="UniProtKB-KW"/>
</dbReference>
<keyword evidence="11" id="KW-0539">Nucleus</keyword>
<dbReference type="Gene3D" id="3.40.50.300">
    <property type="entry name" value="P-loop containing nucleotide triphosphate hydrolases"/>
    <property type="match status" value="2"/>
</dbReference>
<evidence type="ECO:0000313" key="15">
    <source>
        <dbReference type="EMBL" id="KAK7469072.1"/>
    </source>
</evidence>
<keyword evidence="6" id="KW-0227">DNA damage</keyword>
<evidence type="ECO:0000256" key="10">
    <source>
        <dbReference type="ARBA" id="ARBA00023204"/>
    </source>
</evidence>
<gene>
    <name evidence="15" type="primary">smc6</name>
    <name evidence="15" type="ORF">VKT23_003565</name>
</gene>
<feature type="region of interest" description="Disordered" evidence="13">
    <location>
        <begin position="1"/>
        <end position="80"/>
    </location>
</feature>
<comment type="caution">
    <text evidence="15">The sequence shown here is derived from an EMBL/GenBank/DDBJ whole genome shotgun (WGS) entry which is preliminary data.</text>
</comment>
<dbReference type="EMBL" id="JBANRG010000003">
    <property type="protein sequence ID" value="KAK7469072.1"/>
    <property type="molecule type" value="Genomic_DNA"/>
</dbReference>
<evidence type="ECO:0000256" key="12">
    <source>
        <dbReference type="SAM" id="Coils"/>
    </source>
</evidence>
<dbReference type="GO" id="GO:0003724">
    <property type="term" value="F:RNA helicase activity"/>
    <property type="evidence" value="ECO:0007669"/>
    <property type="project" value="UniProtKB-EC"/>
</dbReference>
<keyword evidence="15" id="KW-0378">Hydrolase</keyword>
<evidence type="ECO:0000313" key="16">
    <source>
        <dbReference type="Proteomes" id="UP001498398"/>
    </source>
</evidence>
<keyword evidence="4" id="KW-0158">Chromosome</keyword>
<keyword evidence="10" id="KW-0234">DNA repair</keyword>
<organism evidence="15 16">
    <name type="scientific">Marasmiellus scandens</name>
    <dbReference type="NCBI Taxonomy" id="2682957"/>
    <lineage>
        <taxon>Eukaryota</taxon>
        <taxon>Fungi</taxon>
        <taxon>Dikarya</taxon>
        <taxon>Basidiomycota</taxon>
        <taxon>Agaricomycotina</taxon>
        <taxon>Agaricomycetes</taxon>
        <taxon>Agaricomycetidae</taxon>
        <taxon>Agaricales</taxon>
        <taxon>Marasmiineae</taxon>
        <taxon>Omphalotaceae</taxon>
        <taxon>Marasmiellus</taxon>
    </lineage>
</organism>
<proteinExistence type="inferred from homology"/>
<name>A0ABR1JZY8_9AGAR</name>
<feature type="coiled-coil region" evidence="12">
    <location>
        <begin position="366"/>
        <end position="536"/>
    </location>
</feature>
<evidence type="ECO:0000256" key="3">
    <source>
        <dbReference type="ARBA" id="ARBA00006793"/>
    </source>
</evidence>
<evidence type="ECO:0000259" key="14">
    <source>
        <dbReference type="Pfam" id="PF02463"/>
    </source>
</evidence>
<keyword evidence="16" id="KW-1185">Reference proteome</keyword>
<comment type="similarity">
    <text evidence="3">Belongs to the SMC family. SMC6 subfamily.</text>
</comment>
<reference evidence="15 16" key="1">
    <citation type="submission" date="2024-01" db="EMBL/GenBank/DDBJ databases">
        <title>A draft genome for the cacao thread blight pathogen Marasmiellus scandens.</title>
        <authorList>
            <person name="Baruah I.K."/>
            <person name="Leung J."/>
            <person name="Bukari Y."/>
            <person name="Amoako-Attah I."/>
            <person name="Meinhardt L.W."/>
            <person name="Bailey B.A."/>
            <person name="Cohen S.P."/>
        </authorList>
    </citation>
    <scope>NUCLEOTIDE SEQUENCE [LARGE SCALE GENOMIC DNA]</scope>
    <source>
        <strain evidence="15 16">GH-19</strain>
    </source>
</reference>
<evidence type="ECO:0000256" key="13">
    <source>
        <dbReference type="SAM" id="MobiDB-lite"/>
    </source>
</evidence>
<keyword evidence="8 12" id="KW-0175">Coiled coil</keyword>
<evidence type="ECO:0000256" key="2">
    <source>
        <dbReference type="ARBA" id="ARBA00004286"/>
    </source>
</evidence>
<dbReference type="InterPro" id="IPR027417">
    <property type="entry name" value="P-loop_NTPase"/>
</dbReference>
<feature type="coiled-coil region" evidence="12">
    <location>
        <begin position="869"/>
        <end position="900"/>
    </location>
</feature>
<comment type="subcellular location">
    <subcellularLocation>
        <location evidence="2">Chromosome</location>
    </subcellularLocation>
    <subcellularLocation>
        <location evidence="1">Nucleus</location>
    </subcellularLocation>
</comment>
<dbReference type="Proteomes" id="UP001498398">
    <property type="component" value="Unassembled WGS sequence"/>
</dbReference>
<keyword evidence="5" id="KW-0547">Nucleotide-binding</keyword>
<evidence type="ECO:0000256" key="9">
    <source>
        <dbReference type="ARBA" id="ARBA00023172"/>
    </source>
</evidence>
<feature type="compositionally biased region" description="Basic residues" evidence="13">
    <location>
        <begin position="42"/>
        <end position="58"/>
    </location>
</feature>
<dbReference type="InterPro" id="IPR003395">
    <property type="entry name" value="RecF/RecN/SMC_N"/>
</dbReference>
<feature type="coiled-coil region" evidence="12">
    <location>
        <begin position="742"/>
        <end position="833"/>
    </location>
</feature>
<evidence type="ECO:0000256" key="6">
    <source>
        <dbReference type="ARBA" id="ARBA00022763"/>
    </source>
</evidence>
<accession>A0ABR1JZY8</accession>
<dbReference type="PANTHER" id="PTHR19306:SF6">
    <property type="entry name" value="STRUCTURAL MAINTENANCE OF CHROMOSOMES PROTEIN 6"/>
    <property type="match status" value="1"/>
</dbReference>
<dbReference type="SUPFAM" id="SSF52540">
    <property type="entry name" value="P-loop containing nucleoside triphosphate hydrolases"/>
    <property type="match status" value="2"/>
</dbReference>